<evidence type="ECO:0000256" key="3">
    <source>
        <dbReference type="ARBA" id="ARBA00022723"/>
    </source>
</evidence>
<dbReference type="PANTHER" id="PTHR43226:SF4">
    <property type="entry name" value="XAA-PRO AMINOPEPTIDASE 3"/>
    <property type="match status" value="1"/>
</dbReference>
<dbReference type="GO" id="GO:0070006">
    <property type="term" value="F:metalloaminopeptidase activity"/>
    <property type="evidence" value="ECO:0007669"/>
    <property type="project" value="InterPro"/>
</dbReference>
<dbReference type="Gene3D" id="3.90.230.10">
    <property type="entry name" value="Creatinase/methionine aminopeptidase superfamily"/>
    <property type="match status" value="1"/>
</dbReference>
<keyword evidence="3" id="KW-0479">Metal-binding</keyword>
<dbReference type="GO" id="GO:0016485">
    <property type="term" value="P:protein processing"/>
    <property type="evidence" value="ECO:0007669"/>
    <property type="project" value="EnsemblFungi"/>
</dbReference>
<comment type="cofactor">
    <cofactor evidence="1">
        <name>Mn(2+)</name>
        <dbReference type="ChEBI" id="CHEBI:29035"/>
    </cofactor>
</comment>
<organism evidence="7 8">
    <name type="scientific">Podila verticillata NRRL 6337</name>
    <dbReference type="NCBI Taxonomy" id="1069443"/>
    <lineage>
        <taxon>Eukaryota</taxon>
        <taxon>Fungi</taxon>
        <taxon>Fungi incertae sedis</taxon>
        <taxon>Mucoromycota</taxon>
        <taxon>Mortierellomycotina</taxon>
        <taxon>Mortierellomycetes</taxon>
        <taxon>Mortierellales</taxon>
        <taxon>Mortierellaceae</taxon>
        <taxon>Podila</taxon>
    </lineage>
</organism>
<gene>
    <name evidence="7" type="ORF">MVEG_11576</name>
</gene>
<evidence type="ECO:0000313" key="7">
    <source>
        <dbReference type="EMBL" id="KFH62367.1"/>
    </source>
</evidence>
<accession>A0A086TK90</accession>
<dbReference type="CDD" id="cd01087">
    <property type="entry name" value="Prolidase"/>
    <property type="match status" value="1"/>
</dbReference>
<dbReference type="SMART" id="SM01011">
    <property type="entry name" value="AMP_N"/>
    <property type="match status" value="1"/>
</dbReference>
<evidence type="ECO:0000256" key="4">
    <source>
        <dbReference type="ARBA" id="ARBA00022801"/>
    </source>
</evidence>
<evidence type="ECO:0000256" key="5">
    <source>
        <dbReference type="ARBA" id="ARBA00023211"/>
    </source>
</evidence>
<evidence type="ECO:0000256" key="1">
    <source>
        <dbReference type="ARBA" id="ARBA00001936"/>
    </source>
</evidence>
<dbReference type="SUPFAM" id="SSF53092">
    <property type="entry name" value="Creatinase/prolidase N-terminal domain"/>
    <property type="match status" value="1"/>
</dbReference>
<dbReference type="EMBL" id="KN042432">
    <property type="protein sequence ID" value="KFH62367.1"/>
    <property type="molecule type" value="Genomic_DNA"/>
</dbReference>
<evidence type="ECO:0000256" key="2">
    <source>
        <dbReference type="ARBA" id="ARBA00008766"/>
    </source>
</evidence>
<dbReference type="GO" id="GO:0005634">
    <property type="term" value="C:nucleus"/>
    <property type="evidence" value="ECO:0007669"/>
    <property type="project" value="EnsemblFungi"/>
</dbReference>
<evidence type="ECO:0000313" key="8">
    <source>
        <dbReference type="Proteomes" id="UP000243308"/>
    </source>
</evidence>
<dbReference type="Pfam" id="PF05195">
    <property type="entry name" value="AMP_N"/>
    <property type="match status" value="1"/>
</dbReference>
<keyword evidence="8" id="KW-1185">Reference proteome</keyword>
<dbReference type="InterPro" id="IPR000994">
    <property type="entry name" value="Pept_M24"/>
</dbReference>
<dbReference type="FunFam" id="3.90.230.10:FF:000002">
    <property type="entry name" value="Xaa-Pro aminopeptidase 3"/>
    <property type="match status" value="1"/>
</dbReference>
<sequence>MASRAVMGKVPSKVTSCLISTSKTVARSPLFKANSQQPGSRSLSTSSLASSTRMFAQSQRHINLFPALSRRQYSQIQHSAQYGQPTWMTHPHLMKQGEITPGISSAEYEVRRTLLMECLPKNSIVISTSHRTRFMTNNIFYPFHQHTDFSYLCGFNEPDSALVLEKDDSPRGYKMTMFVAPKNANVEMWEGARTGLDAAKEVFGADEAVDANLFRYRIVDMTSRYENVYFDYPTPSVFMPIEIAKKLHNKPVINSVLSSVTRVFDSLTGKDNNSNLNHRNAKTSSFSFTGSSTFTSSPGSDAMNAPKGLSPLIQEQRVIKSEAEIKLMRQAGEISGKAFIETMKFTDPARLEHQVYAKFDFECRMRGSQMMAYVPVVAGGSNALTMHYVNNDQPLKDGDLLLMDAGGEYNGYASDITRTWPVNGKFTQAQKDLYEVVLNANKECIKLCTEEHGLSLNQIHDVSMRLTKEGLAKLGIKPLANDVDRRLYPHHVGHYLGMDVHDTGDISRSRVLKEGMVITIEPGLYIPRDSAYPEKYQGIGIRIEDNVVIGKTVPHVLSVTAPKEVVDIEYCCNN</sequence>
<dbReference type="GO" id="GO:0030145">
    <property type="term" value="F:manganese ion binding"/>
    <property type="evidence" value="ECO:0007669"/>
    <property type="project" value="InterPro"/>
</dbReference>
<proteinExistence type="inferred from homology"/>
<dbReference type="SUPFAM" id="SSF55920">
    <property type="entry name" value="Creatinase/aminopeptidase"/>
    <property type="match status" value="1"/>
</dbReference>
<feature type="domain" description="Aminopeptidase P N-terminal" evidence="6">
    <location>
        <begin position="103"/>
        <end position="239"/>
    </location>
</feature>
<dbReference type="OrthoDB" id="4215474at2759"/>
<evidence type="ECO:0000259" key="6">
    <source>
        <dbReference type="SMART" id="SM01011"/>
    </source>
</evidence>
<dbReference type="GO" id="GO:0050821">
    <property type="term" value="P:protein stabilization"/>
    <property type="evidence" value="ECO:0007669"/>
    <property type="project" value="EnsemblFungi"/>
</dbReference>
<dbReference type="InterPro" id="IPR052433">
    <property type="entry name" value="X-Pro_dipept-like"/>
</dbReference>
<keyword evidence="4" id="KW-0378">Hydrolase</keyword>
<dbReference type="Proteomes" id="UP000243308">
    <property type="component" value="Unassembled WGS sequence"/>
</dbReference>
<dbReference type="AlphaFoldDB" id="A0A086TK90"/>
<reference evidence="7 8" key="1">
    <citation type="submission" date="2011-02" db="EMBL/GenBank/DDBJ databases">
        <title>The Genome Sequence of Mortierella verticillata NRRL 6337.</title>
        <authorList>
            <consortium name="The Broad Institute Genome Sequencing Platform"/>
            <person name="Russ C."/>
            <person name="Cuomo C."/>
            <person name="Burger G."/>
            <person name="Gray M.W."/>
            <person name="Holland P.W.H."/>
            <person name="King N."/>
            <person name="Lang F.B.F."/>
            <person name="Roger A.J."/>
            <person name="Ruiz-Trillo I."/>
            <person name="Young S.K."/>
            <person name="Zeng Q."/>
            <person name="Gargeya S."/>
            <person name="Alvarado L."/>
            <person name="Berlin A."/>
            <person name="Chapman S.B."/>
            <person name="Chen Z."/>
            <person name="Freedman E."/>
            <person name="Gellesch M."/>
            <person name="Goldberg J."/>
            <person name="Griggs A."/>
            <person name="Gujja S."/>
            <person name="Heilman E."/>
            <person name="Heiman D."/>
            <person name="Howarth C."/>
            <person name="Mehta T."/>
            <person name="Neiman D."/>
            <person name="Pearson M."/>
            <person name="Roberts A."/>
            <person name="Saif S."/>
            <person name="Shea T."/>
            <person name="Shenoy N."/>
            <person name="Sisk P."/>
            <person name="Stolte C."/>
            <person name="Sykes S."/>
            <person name="White J."/>
            <person name="Yandava C."/>
            <person name="Haas B."/>
            <person name="Nusbaum C."/>
            <person name="Birren B."/>
        </authorList>
    </citation>
    <scope>NUCLEOTIDE SEQUENCE [LARGE SCALE GENOMIC DNA]</scope>
    <source>
        <strain evidence="7 8">NRRL 6337</strain>
    </source>
</reference>
<dbReference type="GO" id="GO:0005739">
    <property type="term" value="C:mitochondrion"/>
    <property type="evidence" value="ECO:0007669"/>
    <property type="project" value="EnsemblFungi"/>
</dbReference>
<keyword evidence="5" id="KW-0464">Manganese</keyword>
<protein>
    <recommendedName>
        <fullName evidence="6">Aminopeptidase P N-terminal domain-containing protein</fullName>
    </recommendedName>
</protein>
<dbReference type="Gene3D" id="3.40.350.10">
    <property type="entry name" value="Creatinase/prolidase N-terminal domain"/>
    <property type="match status" value="1"/>
</dbReference>
<name>A0A086TK90_9FUNG</name>
<dbReference type="InterPro" id="IPR007865">
    <property type="entry name" value="Aminopep_P_N"/>
</dbReference>
<dbReference type="InterPro" id="IPR036005">
    <property type="entry name" value="Creatinase/aminopeptidase-like"/>
</dbReference>
<dbReference type="InterPro" id="IPR029149">
    <property type="entry name" value="Creatin/AminoP/Spt16_N"/>
</dbReference>
<dbReference type="PANTHER" id="PTHR43226">
    <property type="entry name" value="XAA-PRO AMINOPEPTIDASE 3"/>
    <property type="match status" value="1"/>
</dbReference>
<comment type="similarity">
    <text evidence="2">Belongs to the peptidase M24B family.</text>
</comment>
<dbReference type="Pfam" id="PF00557">
    <property type="entry name" value="Peptidase_M24"/>
    <property type="match status" value="1"/>
</dbReference>